<sequence length="605" mass="68723">MDILPLEIWDLIGNELAEDGSRQDLASLRLVNHLYCQIATPHLYRSLHLNTAQDDIDQLQVGGLGHPYLQHTRHLFVRSKGKPWARSSITERGIHQWGANINYRPSPTTEGGFLDARLTKSRVPDINSIKTFRGSWEPLASLIARFHCLKRLDFCGIAPFPATVQEALSHHPSCQLNLWAEHSVGYSEMAGERDPYSICRLLRCSNLHTLAIHTTWRNSTLPGWVNLTDQLPFIFVAPKLKNLVLCGSGEHMYAYEPYRQWEIFDRRWRELAARFEHAPVSRLETLTLASEHEMLLLRLSEAVDLSCLRTLNLHGLGRVELLGDISKAFPGLQRLSINMHSYHWPTTNVDNQQGISGLKLFPPLKFLTLRGLRQASSVLNILQRHGPSLKGLILETVPEYPGQMEYSYPKFTSSEVIQLASLAPYLEDLQIQCLRSKGNKAECDFYGALGHFQNLRKLLIELDCNVYHPPPESTAAQIQLMKDGFINATVDTKLALQVFSLITSHQPSGRLRKLRLAPFIIHGSNVDTLHHNNFLAKQVLVSRFPLRVEEVGKKEWEIFHNLIEPSRLSLLAGLDHLLDETLPFVPGREPSWDRYESGPLDVDDT</sequence>
<dbReference type="VEuPathDB" id="FungiDB:ASPVEDRAFT_29632"/>
<dbReference type="RefSeq" id="XP_040668860.1">
    <property type="nucleotide sequence ID" value="XM_040810252.1"/>
</dbReference>
<dbReference type="GeneID" id="63725763"/>
<name>A0A1L9PNK0_ASPVE</name>
<evidence type="ECO:0000313" key="2">
    <source>
        <dbReference type="Proteomes" id="UP000184073"/>
    </source>
</evidence>
<keyword evidence="2" id="KW-1185">Reference proteome</keyword>
<evidence type="ECO:0000313" key="1">
    <source>
        <dbReference type="EMBL" id="OJJ03098.1"/>
    </source>
</evidence>
<dbReference type="InterPro" id="IPR032675">
    <property type="entry name" value="LRR_dom_sf"/>
</dbReference>
<dbReference type="Gene3D" id="3.80.10.10">
    <property type="entry name" value="Ribonuclease Inhibitor"/>
    <property type="match status" value="1"/>
</dbReference>
<dbReference type="Proteomes" id="UP000184073">
    <property type="component" value="Unassembled WGS sequence"/>
</dbReference>
<reference evidence="2" key="1">
    <citation type="journal article" date="2017" name="Genome Biol.">
        <title>Comparative genomics reveals high biological diversity and specific adaptations in the industrially and medically important fungal genus Aspergillus.</title>
        <authorList>
            <person name="de Vries R.P."/>
            <person name="Riley R."/>
            <person name="Wiebenga A."/>
            <person name="Aguilar-Osorio G."/>
            <person name="Amillis S."/>
            <person name="Uchima C.A."/>
            <person name="Anderluh G."/>
            <person name="Asadollahi M."/>
            <person name="Askin M."/>
            <person name="Barry K."/>
            <person name="Battaglia E."/>
            <person name="Bayram O."/>
            <person name="Benocci T."/>
            <person name="Braus-Stromeyer S.A."/>
            <person name="Caldana C."/>
            <person name="Canovas D."/>
            <person name="Cerqueira G.C."/>
            <person name="Chen F."/>
            <person name="Chen W."/>
            <person name="Choi C."/>
            <person name="Clum A."/>
            <person name="Dos Santos R.A."/>
            <person name="Damasio A.R."/>
            <person name="Diallinas G."/>
            <person name="Emri T."/>
            <person name="Fekete E."/>
            <person name="Flipphi M."/>
            <person name="Freyberg S."/>
            <person name="Gallo A."/>
            <person name="Gournas C."/>
            <person name="Habgood R."/>
            <person name="Hainaut M."/>
            <person name="Harispe M.L."/>
            <person name="Henrissat B."/>
            <person name="Hilden K.S."/>
            <person name="Hope R."/>
            <person name="Hossain A."/>
            <person name="Karabika E."/>
            <person name="Karaffa L."/>
            <person name="Karanyi Z."/>
            <person name="Krasevec N."/>
            <person name="Kuo A."/>
            <person name="Kusch H."/>
            <person name="LaButti K."/>
            <person name="Lagendijk E.L."/>
            <person name="Lapidus A."/>
            <person name="Levasseur A."/>
            <person name="Lindquist E."/>
            <person name="Lipzen A."/>
            <person name="Logrieco A.F."/>
            <person name="MacCabe A."/>
            <person name="Maekelae M.R."/>
            <person name="Malavazi I."/>
            <person name="Melin P."/>
            <person name="Meyer V."/>
            <person name="Mielnichuk N."/>
            <person name="Miskei M."/>
            <person name="Molnar A.P."/>
            <person name="Mule G."/>
            <person name="Ngan C.Y."/>
            <person name="Orejas M."/>
            <person name="Orosz E."/>
            <person name="Ouedraogo J.P."/>
            <person name="Overkamp K.M."/>
            <person name="Park H.-S."/>
            <person name="Perrone G."/>
            <person name="Piumi F."/>
            <person name="Punt P.J."/>
            <person name="Ram A.F."/>
            <person name="Ramon A."/>
            <person name="Rauscher S."/>
            <person name="Record E."/>
            <person name="Riano-Pachon D.M."/>
            <person name="Robert V."/>
            <person name="Roehrig J."/>
            <person name="Ruller R."/>
            <person name="Salamov A."/>
            <person name="Salih N.S."/>
            <person name="Samson R.A."/>
            <person name="Sandor E."/>
            <person name="Sanguinetti M."/>
            <person name="Schuetze T."/>
            <person name="Sepcic K."/>
            <person name="Shelest E."/>
            <person name="Sherlock G."/>
            <person name="Sophianopoulou V."/>
            <person name="Squina F.M."/>
            <person name="Sun H."/>
            <person name="Susca A."/>
            <person name="Todd R.B."/>
            <person name="Tsang A."/>
            <person name="Unkles S.E."/>
            <person name="van de Wiele N."/>
            <person name="van Rossen-Uffink D."/>
            <person name="Oliveira J.V."/>
            <person name="Vesth T.C."/>
            <person name="Visser J."/>
            <person name="Yu J.-H."/>
            <person name="Zhou M."/>
            <person name="Andersen M.R."/>
            <person name="Archer D.B."/>
            <person name="Baker S.E."/>
            <person name="Benoit I."/>
            <person name="Brakhage A.A."/>
            <person name="Braus G.H."/>
            <person name="Fischer R."/>
            <person name="Frisvad J.C."/>
            <person name="Goldman G.H."/>
            <person name="Houbraken J."/>
            <person name="Oakley B."/>
            <person name="Pocsi I."/>
            <person name="Scazzocchio C."/>
            <person name="Seiboth B."/>
            <person name="vanKuyk P.A."/>
            <person name="Wortman J."/>
            <person name="Dyer P.S."/>
            <person name="Grigoriev I.V."/>
        </authorList>
    </citation>
    <scope>NUCLEOTIDE SEQUENCE [LARGE SCALE GENOMIC DNA]</scope>
    <source>
        <strain evidence="2">CBS 583.65</strain>
    </source>
</reference>
<accession>A0A1L9PNK0</accession>
<dbReference type="AlphaFoldDB" id="A0A1L9PNK0"/>
<dbReference type="OrthoDB" id="3945550at2759"/>
<dbReference type="STRING" id="1036611.A0A1L9PNK0"/>
<proteinExistence type="predicted"/>
<dbReference type="SUPFAM" id="SSF52047">
    <property type="entry name" value="RNI-like"/>
    <property type="match status" value="1"/>
</dbReference>
<protein>
    <submittedName>
        <fullName evidence="1">Uncharacterized protein</fullName>
    </submittedName>
</protein>
<gene>
    <name evidence="1" type="ORF">ASPVEDRAFT_29632</name>
</gene>
<dbReference type="EMBL" id="KV878130">
    <property type="protein sequence ID" value="OJJ03098.1"/>
    <property type="molecule type" value="Genomic_DNA"/>
</dbReference>
<organism evidence="1 2">
    <name type="scientific">Aspergillus versicolor CBS 583.65</name>
    <dbReference type="NCBI Taxonomy" id="1036611"/>
    <lineage>
        <taxon>Eukaryota</taxon>
        <taxon>Fungi</taxon>
        <taxon>Dikarya</taxon>
        <taxon>Ascomycota</taxon>
        <taxon>Pezizomycotina</taxon>
        <taxon>Eurotiomycetes</taxon>
        <taxon>Eurotiomycetidae</taxon>
        <taxon>Eurotiales</taxon>
        <taxon>Aspergillaceae</taxon>
        <taxon>Aspergillus</taxon>
        <taxon>Aspergillus subgen. Nidulantes</taxon>
    </lineage>
</organism>